<evidence type="ECO:0000256" key="8">
    <source>
        <dbReference type="PROSITE-ProRule" id="PRU01360"/>
    </source>
</evidence>
<dbReference type="InterPro" id="IPR039426">
    <property type="entry name" value="TonB-dep_rcpt-like"/>
</dbReference>
<keyword evidence="2 8" id="KW-0813">Transport</keyword>
<evidence type="ECO:0000256" key="5">
    <source>
        <dbReference type="ARBA" id="ARBA00023077"/>
    </source>
</evidence>
<dbReference type="Pfam" id="PF00593">
    <property type="entry name" value="TonB_dep_Rec_b-barrel"/>
    <property type="match status" value="1"/>
</dbReference>
<comment type="similarity">
    <text evidence="8 9">Belongs to the TonB-dependent receptor family.</text>
</comment>
<dbReference type="FunFam" id="2.170.130.10:FF:000008">
    <property type="entry name" value="SusC/RagA family TonB-linked outer membrane protein"/>
    <property type="match status" value="1"/>
</dbReference>
<evidence type="ECO:0000313" key="13">
    <source>
        <dbReference type="Proteomes" id="UP000198931"/>
    </source>
</evidence>
<keyword evidence="4 8" id="KW-0812">Transmembrane</keyword>
<dbReference type="InterPro" id="IPR036942">
    <property type="entry name" value="Beta-barrel_TonB_sf"/>
</dbReference>
<dbReference type="SUPFAM" id="SSF56935">
    <property type="entry name" value="Porins"/>
    <property type="match status" value="1"/>
</dbReference>
<dbReference type="InterPro" id="IPR012910">
    <property type="entry name" value="Plug_dom"/>
</dbReference>
<dbReference type="Gene3D" id="2.40.170.20">
    <property type="entry name" value="TonB-dependent receptor, beta-barrel domain"/>
    <property type="match status" value="1"/>
</dbReference>
<dbReference type="InterPro" id="IPR023997">
    <property type="entry name" value="TonB-dep_OMP_SusC/RagA_CS"/>
</dbReference>
<dbReference type="InterPro" id="IPR037066">
    <property type="entry name" value="Plug_dom_sf"/>
</dbReference>
<feature type="domain" description="TonB-dependent receptor plug" evidence="11">
    <location>
        <begin position="49"/>
        <end position="155"/>
    </location>
</feature>
<keyword evidence="7 8" id="KW-0998">Cell outer membrane</keyword>
<dbReference type="InterPro" id="IPR023996">
    <property type="entry name" value="TonB-dep_OMP_SusC/RagA"/>
</dbReference>
<dbReference type="EMBL" id="FOQT01000005">
    <property type="protein sequence ID" value="SFI52146.1"/>
    <property type="molecule type" value="Genomic_DNA"/>
</dbReference>
<evidence type="ECO:0000256" key="4">
    <source>
        <dbReference type="ARBA" id="ARBA00022692"/>
    </source>
</evidence>
<gene>
    <name evidence="12" type="ORF">SAMN05443292_2812</name>
</gene>
<evidence type="ECO:0000259" key="11">
    <source>
        <dbReference type="Pfam" id="PF07715"/>
    </source>
</evidence>
<dbReference type="Pfam" id="PF07715">
    <property type="entry name" value="Plug"/>
    <property type="match status" value="1"/>
</dbReference>
<dbReference type="AlphaFoldDB" id="A0A1I3IW17"/>
<reference evidence="12 13" key="1">
    <citation type="submission" date="2016-10" db="EMBL/GenBank/DDBJ databases">
        <authorList>
            <person name="de Groot N.N."/>
        </authorList>
    </citation>
    <scope>NUCLEOTIDE SEQUENCE [LARGE SCALE GENOMIC DNA]</scope>
    <source>
        <strain evidence="12 13">DSM 26000</strain>
    </source>
</reference>
<keyword evidence="3 8" id="KW-1134">Transmembrane beta strand</keyword>
<evidence type="ECO:0000256" key="3">
    <source>
        <dbReference type="ARBA" id="ARBA00022452"/>
    </source>
</evidence>
<evidence type="ECO:0000256" key="7">
    <source>
        <dbReference type="ARBA" id="ARBA00023237"/>
    </source>
</evidence>
<dbReference type="NCBIfam" id="TIGR04056">
    <property type="entry name" value="OMP_RagA_SusC"/>
    <property type="match status" value="1"/>
</dbReference>
<keyword evidence="5 9" id="KW-0798">TonB box</keyword>
<dbReference type="InterPro" id="IPR000531">
    <property type="entry name" value="Beta-barrel_TonB"/>
</dbReference>
<evidence type="ECO:0000259" key="10">
    <source>
        <dbReference type="Pfam" id="PF00593"/>
    </source>
</evidence>
<evidence type="ECO:0000256" key="2">
    <source>
        <dbReference type="ARBA" id="ARBA00022448"/>
    </source>
</evidence>
<protein>
    <submittedName>
        <fullName evidence="12">TonB-linked outer membrane protein, SusC/RagA family</fullName>
    </submittedName>
</protein>
<dbReference type="GO" id="GO:0009279">
    <property type="term" value="C:cell outer membrane"/>
    <property type="evidence" value="ECO:0007669"/>
    <property type="project" value="UniProtKB-SubCell"/>
</dbReference>
<dbReference type="PROSITE" id="PS52016">
    <property type="entry name" value="TONB_DEPENDENT_REC_3"/>
    <property type="match status" value="1"/>
</dbReference>
<keyword evidence="6 8" id="KW-0472">Membrane</keyword>
<feature type="domain" description="TonB-dependent receptor-like beta-barrel" evidence="10">
    <location>
        <begin position="359"/>
        <end position="782"/>
    </location>
</feature>
<evidence type="ECO:0000256" key="1">
    <source>
        <dbReference type="ARBA" id="ARBA00004571"/>
    </source>
</evidence>
<keyword evidence="13" id="KW-1185">Reference proteome</keyword>
<dbReference type="NCBIfam" id="TIGR04057">
    <property type="entry name" value="SusC_RagA_signa"/>
    <property type="match status" value="1"/>
</dbReference>
<accession>A0A1I3IW17</accession>
<evidence type="ECO:0000256" key="6">
    <source>
        <dbReference type="ARBA" id="ARBA00023136"/>
    </source>
</evidence>
<evidence type="ECO:0000313" key="12">
    <source>
        <dbReference type="EMBL" id="SFI52146.1"/>
    </source>
</evidence>
<name>A0A1I3IW17_9FLAO</name>
<proteinExistence type="inferred from homology"/>
<evidence type="ECO:0000256" key="9">
    <source>
        <dbReference type="RuleBase" id="RU003357"/>
    </source>
</evidence>
<dbReference type="Proteomes" id="UP000198931">
    <property type="component" value="Unassembled WGS sequence"/>
</dbReference>
<organism evidence="12 13">
    <name type="scientific">Halpernia frigidisoli</name>
    <dbReference type="NCBI Taxonomy" id="1125876"/>
    <lineage>
        <taxon>Bacteria</taxon>
        <taxon>Pseudomonadati</taxon>
        <taxon>Bacteroidota</taxon>
        <taxon>Flavobacteriia</taxon>
        <taxon>Flavobacteriales</taxon>
        <taxon>Weeksellaceae</taxon>
        <taxon>Chryseobacterium group</taxon>
        <taxon>Halpernia</taxon>
    </lineage>
</organism>
<dbReference type="STRING" id="1125876.SAMN05443292_2812"/>
<sequence>MKNSLIKLTCTVAVFYFGFDISAQKVKDTLGKEKKIDEVVLIGYGTTRKSDLTGSVAVVGGAELEKAPIANVAQALTGKIAGLTVTTTEGSPDAEINLKVRGGTSISQDNNPLIIVDGFPVGSLNDIPSSIIQNITVLKDASSTAIYGSRGANGVILVTTKAGKAGQVRVTLNGYSGYKFLANEIDVLSPLDYAKWQYEFATLIKDVPSYEKFFGPYSTINKYRDFKGADWQKQIYGNTGTYQNTELGVTGGSSKLNFNINLGHYNAEEIQIGSKFKRDNILLNLKSKVNDKIDLGFTFRYSNQRLNGSGANEQNEVSSADSRLRNSVAYSPIIIPGLVTENPDDAEDGYLVNPLTAIRENDQKQEKKNSVLQGSLGYKIIKNLSFNSNFGVEFNRTSTYRFYGRTTYYAGNVPPVALQGLPSLVYTQRSDDKYRISNVLNYDFKSILGDDHSLKLLIGQEYQRFQRNDKTTVINGFTKAFNFQNALDSSSDVAPQNYLNFYSQDDRLLSFFGRVNYDFKNRYILTATLRADSSSKFTPGNRLGYFPSAALAWKINQENFLQDVSWISLLKMRLSYGQSGNNNIPNGLTTQQFVSPLSGLNYINGVLSYLAPTNILANPNLKWETTTTQNIGLDYEFFKGRISGTLDVYKNNTRDLLVSFPINSGGYEFQFRNIGEVENKGLEGSINFDAIKKKDYGLNFGFNMAFNKNNVVSLGTLNNFDAASNWASTIGTDYQVKVGQPFGLMYGYKNDGRYEVSDFNFANGVYTLKTGVVNSSTIVGAVQPGTMKLKDINGDGKVDISDKSIIGDVNPKFTGGFVLNANVKNFDLSASLNFSVGNDVYNANRVEFTTATSSSPDGQYRNLSTEMADGIRWTNIDPNTGATVTDPTALTALNANTKLWSPFMSRYVLTDWAIEDASFLRLNTLTLGYKFPESLSSKVGLSKIRIYATGFNIFVLTNYSGLDPEVSTRRKTPFTPGVDSSPYPKSRQVVFGFNLNF</sequence>
<dbReference type="OrthoDB" id="9768177at2"/>
<dbReference type="Gene3D" id="2.170.130.10">
    <property type="entry name" value="TonB-dependent receptor, plug domain"/>
    <property type="match status" value="1"/>
</dbReference>
<comment type="subcellular location">
    <subcellularLocation>
        <location evidence="1 8">Cell outer membrane</location>
        <topology evidence="1 8">Multi-pass membrane protein</topology>
    </subcellularLocation>
</comment>
<dbReference type="RefSeq" id="WP_090082247.1">
    <property type="nucleotide sequence ID" value="NZ_FOQT01000005.1"/>
</dbReference>